<feature type="transmembrane region" description="Helical" evidence="2">
    <location>
        <begin position="12"/>
        <end position="35"/>
    </location>
</feature>
<keyword evidence="2" id="KW-0812">Transmembrane</keyword>
<protein>
    <submittedName>
        <fullName evidence="3">Uncharacterized protein</fullName>
    </submittedName>
</protein>
<dbReference type="HOGENOM" id="CLU_1019132_0_0_9"/>
<reference evidence="3 4" key="1">
    <citation type="journal article" date="2011" name="BMC Genomics">
        <title>Comparative Genomic Analysis of Streptococcus suis reveals significant genomic diversity among different serotypes.</title>
        <authorList>
            <person name="Zhang A."/>
            <person name="Yang M."/>
            <person name="Hu P."/>
            <person name="Wu J."/>
            <person name="Chen B."/>
            <person name="Hua Y."/>
            <person name="Yu J."/>
            <person name="Chen H."/>
            <person name="Xiao J."/>
            <person name="Jin M."/>
        </authorList>
    </citation>
    <scope>NUCLEOTIDE SEQUENCE [LARGE SCALE GENOMIC DNA]</scope>
    <source>
        <strain evidence="3">D12</strain>
    </source>
</reference>
<feature type="compositionally biased region" description="Basic and acidic residues" evidence="1">
    <location>
        <begin position="113"/>
        <end position="123"/>
    </location>
</feature>
<feature type="compositionally biased region" description="Polar residues" evidence="1">
    <location>
        <begin position="124"/>
        <end position="135"/>
    </location>
</feature>
<dbReference type="KEGG" id="ssk:SSUD12_0285"/>
<dbReference type="Proteomes" id="UP000008845">
    <property type="component" value="Chromosome"/>
</dbReference>
<feature type="region of interest" description="Disordered" evidence="1">
    <location>
        <begin position="106"/>
        <end position="143"/>
    </location>
</feature>
<evidence type="ECO:0000256" key="1">
    <source>
        <dbReference type="SAM" id="MobiDB-lite"/>
    </source>
</evidence>
<evidence type="ECO:0000256" key="2">
    <source>
        <dbReference type="SAM" id="Phobius"/>
    </source>
</evidence>
<dbReference type="PATRIC" id="fig|1004952.3.peg.281"/>
<keyword evidence="2" id="KW-0472">Membrane</keyword>
<sequence>MCSAIIDKNGHFAIVFTPEVFVTVLVGVAAIYSWLTNKADTEYERDLEMLKDIDKIQDYYKDRDGLLEIVKRCQEHIEELKGKQKYKGSFLVTYLAYVEEKNGLQKDEDEQFDEGKSLTDSKSEVVSSEQTSSMPENDVSNRKKRTLAEIKGKIAEKWHLPKANIRYSKNYDENGREWSTWYSLGEDLVANAKDDDSFIFFTVIDEQYQGVRLRVSKLKELSKHKNMKPSKGKAGITYDLYINRNTDNTYHDSRNDISLSKYGVEEIDLSFLN</sequence>
<dbReference type="EMBL" id="CP002644">
    <property type="protein sequence ID" value="AER18624.1"/>
    <property type="molecule type" value="Genomic_DNA"/>
</dbReference>
<accession>G7SDD4</accession>
<proteinExistence type="predicted"/>
<gene>
    <name evidence="3" type="ORF">SSUD12_0285</name>
</gene>
<organism evidence="3 4">
    <name type="scientific">Streptococcus suis D12</name>
    <dbReference type="NCBI Taxonomy" id="1004952"/>
    <lineage>
        <taxon>Bacteria</taxon>
        <taxon>Bacillati</taxon>
        <taxon>Bacillota</taxon>
        <taxon>Bacilli</taxon>
        <taxon>Lactobacillales</taxon>
        <taxon>Streptococcaceae</taxon>
        <taxon>Streptococcus</taxon>
    </lineage>
</organism>
<name>G7SDD4_STRSU</name>
<evidence type="ECO:0000313" key="3">
    <source>
        <dbReference type="EMBL" id="AER18624.1"/>
    </source>
</evidence>
<keyword evidence="2" id="KW-1133">Transmembrane helix</keyword>
<dbReference type="AlphaFoldDB" id="G7SDD4"/>
<evidence type="ECO:0000313" key="4">
    <source>
        <dbReference type="Proteomes" id="UP000008845"/>
    </source>
</evidence>